<reference evidence="1" key="1">
    <citation type="submission" date="2015-09" db="EMBL/GenBank/DDBJ databases">
        <authorList>
            <consortium name="Pathogen Informatics"/>
        </authorList>
    </citation>
    <scope>NUCLEOTIDE SEQUENCE</scope>
    <source>
        <strain evidence="1">2789STDY5834896</strain>
    </source>
</reference>
<proteinExistence type="predicted"/>
<sequence length="54" mass="6637">MRLGEHYATVTRLEFSREKFLAFQTEGEIWSDLEEKNRRMSMEDAIEEYIREHQ</sequence>
<accession>A0A1C6KDH0</accession>
<protein>
    <submittedName>
        <fullName evidence="1">Uncharacterized protein</fullName>
    </submittedName>
</protein>
<organism evidence="1">
    <name type="scientific">uncultured Anaerotruncus sp</name>
    <dbReference type="NCBI Taxonomy" id="905011"/>
    <lineage>
        <taxon>Bacteria</taxon>
        <taxon>Bacillati</taxon>
        <taxon>Bacillota</taxon>
        <taxon>Clostridia</taxon>
        <taxon>Eubacteriales</taxon>
        <taxon>Oscillospiraceae</taxon>
        <taxon>Anaerotruncus</taxon>
        <taxon>environmental samples</taxon>
    </lineage>
</organism>
<dbReference type="AlphaFoldDB" id="A0A1C6KDH0"/>
<name>A0A1C6KDH0_9FIRM</name>
<evidence type="ECO:0000313" key="1">
    <source>
        <dbReference type="EMBL" id="SCJ92419.1"/>
    </source>
</evidence>
<dbReference type="EMBL" id="FMHG01000021">
    <property type="protein sequence ID" value="SCJ92419.1"/>
    <property type="molecule type" value="Genomic_DNA"/>
</dbReference>
<gene>
    <name evidence="1" type="ORF">SAMEA3545359_02909</name>
</gene>